<dbReference type="OrthoDB" id="9984533at2759"/>
<name>A0A3E2GTM9_SCYLI</name>
<keyword evidence="2" id="KW-0560">Oxidoreductase</keyword>
<evidence type="ECO:0000256" key="3">
    <source>
        <dbReference type="SAM" id="MobiDB-lite"/>
    </source>
</evidence>
<dbReference type="PANTHER" id="PTHR47706">
    <property type="entry name" value="NMRA-LIKE FAMILY PROTEIN"/>
    <property type="match status" value="1"/>
</dbReference>
<keyword evidence="5" id="KW-1185">Reference proteome</keyword>
<dbReference type="SUPFAM" id="SSF51735">
    <property type="entry name" value="NAD(P)-binding Rossmann-fold domains"/>
    <property type="match status" value="1"/>
</dbReference>
<evidence type="ECO:0000313" key="5">
    <source>
        <dbReference type="Proteomes" id="UP000258309"/>
    </source>
</evidence>
<accession>A0A3E2GTM9</accession>
<protein>
    <recommendedName>
        <fullName evidence="6">NmrA-like domain-containing protein</fullName>
    </recommendedName>
</protein>
<evidence type="ECO:0000313" key="4">
    <source>
        <dbReference type="EMBL" id="RFU24397.1"/>
    </source>
</evidence>
<dbReference type="EMBL" id="NCSJ02000453">
    <property type="protein sequence ID" value="RFU24397.1"/>
    <property type="molecule type" value="Genomic_DNA"/>
</dbReference>
<feature type="region of interest" description="Disordered" evidence="3">
    <location>
        <begin position="49"/>
        <end position="68"/>
    </location>
</feature>
<feature type="non-terminal residue" evidence="4">
    <location>
        <position position="298"/>
    </location>
</feature>
<dbReference type="Gene3D" id="3.40.50.720">
    <property type="entry name" value="NAD(P)-binding Rossmann-like Domain"/>
    <property type="match status" value="1"/>
</dbReference>
<dbReference type="InterPro" id="IPR051609">
    <property type="entry name" value="NmrA/Isoflavone_reductase-like"/>
</dbReference>
<evidence type="ECO:0008006" key="6">
    <source>
        <dbReference type="Google" id="ProtNLM"/>
    </source>
</evidence>
<reference evidence="4 5" key="1">
    <citation type="submission" date="2018-05" db="EMBL/GenBank/DDBJ databases">
        <title>Draft genome sequence of Scytalidium lignicola DSM 105466, a ubiquitous saprotrophic fungus.</title>
        <authorList>
            <person name="Buettner E."/>
            <person name="Gebauer A.M."/>
            <person name="Hofrichter M."/>
            <person name="Liers C."/>
            <person name="Kellner H."/>
        </authorList>
    </citation>
    <scope>NUCLEOTIDE SEQUENCE [LARGE SCALE GENOMIC DNA]</scope>
    <source>
        <strain evidence="4 5">DSM 105466</strain>
    </source>
</reference>
<dbReference type="InterPro" id="IPR036291">
    <property type="entry name" value="NAD(P)-bd_dom_sf"/>
</dbReference>
<dbReference type="AlphaFoldDB" id="A0A3E2GTM9"/>
<dbReference type="PANTHER" id="PTHR47706:SF1">
    <property type="entry name" value="CIPA-LIKE, PUTATIVE (AFU_ORTHOLOGUE AFUA_1G12460)-RELATED"/>
    <property type="match status" value="1"/>
</dbReference>
<dbReference type="Proteomes" id="UP000258309">
    <property type="component" value="Unassembled WGS sequence"/>
</dbReference>
<feature type="non-terminal residue" evidence="4">
    <location>
        <position position="1"/>
    </location>
</feature>
<keyword evidence="1" id="KW-0521">NADP</keyword>
<dbReference type="OMA" id="WFDWGIE"/>
<dbReference type="GO" id="GO:0016491">
    <property type="term" value="F:oxidoreductase activity"/>
    <property type="evidence" value="ECO:0007669"/>
    <property type="project" value="UniProtKB-KW"/>
</dbReference>
<proteinExistence type="predicted"/>
<organism evidence="4 5">
    <name type="scientific">Scytalidium lignicola</name>
    <name type="common">Hyphomycete</name>
    <dbReference type="NCBI Taxonomy" id="5539"/>
    <lineage>
        <taxon>Eukaryota</taxon>
        <taxon>Fungi</taxon>
        <taxon>Dikarya</taxon>
        <taxon>Ascomycota</taxon>
        <taxon>Pezizomycotina</taxon>
        <taxon>Leotiomycetes</taxon>
        <taxon>Leotiomycetes incertae sedis</taxon>
        <taxon>Scytalidium</taxon>
    </lineage>
</organism>
<gene>
    <name evidence="4" type="ORF">B7463_g11944</name>
</gene>
<evidence type="ECO:0000256" key="2">
    <source>
        <dbReference type="ARBA" id="ARBA00023002"/>
    </source>
</evidence>
<evidence type="ECO:0000256" key="1">
    <source>
        <dbReference type="ARBA" id="ARBA00022857"/>
    </source>
</evidence>
<comment type="caution">
    <text evidence="4">The sequence shown here is derived from an EMBL/GenBank/DDBJ whole genome shotgun (WGS) entry which is preliminary data.</text>
</comment>
<sequence>MYYKQDISFMEFKPQLFSQRLRKHTHFIPKPSGTCGRFKGSPSSVRVRSHLYDRPGSKGSPPTGTELKTADYSNLASLTNALRGQDALIEAFNPTAAVAQRVIVQATLAADVAHLVTPDFSCDTFNPHIGELKVFEPKIQAQKELERLVAESDEKLTWTAVIIGPWLSEVQHEQIRIDHATVAVLKDPARFRNRPAYFASHTLSTNHLIAVMNELGLEGWKVVDILIEHYLTEATELWHQDTEKGVTLRMRTLAYTMLSTVSIVDENNRYGADFSNKAELGWDEGEEALKANLKKLLA</sequence>